<keyword evidence="2" id="KW-0732">Signal</keyword>
<proteinExistence type="predicted"/>
<dbReference type="Proteomes" id="UP000324222">
    <property type="component" value="Unassembled WGS sequence"/>
</dbReference>
<feature type="signal peptide" evidence="2">
    <location>
        <begin position="1"/>
        <end position="16"/>
    </location>
</feature>
<feature type="compositionally biased region" description="Gly residues" evidence="1">
    <location>
        <begin position="29"/>
        <end position="42"/>
    </location>
</feature>
<accession>A0A5B7HBW9</accession>
<feature type="chain" id="PRO_5022865053" description="Secreted protein" evidence="2">
    <location>
        <begin position="17"/>
        <end position="60"/>
    </location>
</feature>
<gene>
    <name evidence="3" type="ORF">E2C01_061770</name>
</gene>
<feature type="region of interest" description="Disordered" evidence="1">
    <location>
        <begin position="27"/>
        <end position="60"/>
    </location>
</feature>
<reference evidence="3 4" key="1">
    <citation type="submission" date="2019-05" db="EMBL/GenBank/DDBJ databases">
        <title>Another draft genome of Portunus trituberculatus and its Hox gene families provides insights of decapod evolution.</title>
        <authorList>
            <person name="Jeong J.-H."/>
            <person name="Song I."/>
            <person name="Kim S."/>
            <person name="Choi T."/>
            <person name="Kim D."/>
            <person name="Ryu S."/>
            <person name="Kim W."/>
        </authorList>
    </citation>
    <scope>NUCLEOTIDE SEQUENCE [LARGE SCALE GENOMIC DNA]</scope>
    <source>
        <tissue evidence="3">Muscle</tissue>
    </source>
</reference>
<name>A0A5B7HBW9_PORTR</name>
<keyword evidence="4" id="KW-1185">Reference proteome</keyword>
<protein>
    <recommendedName>
        <fullName evidence="5">Secreted protein</fullName>
    </recommendedName>
</protein>
<organism evidence="3 4">
    <name type="scientific">Portunus trituberculatus</name>
    <name type="common">Swimming crab</name>
    <name type="synonym">Neptunus trituberculatus</name>
    <dbReference type="NCBI Taxonomy" id="210409"/>
    <lineage>
        <taxon>Eukaryota</taxon>
        <taxon>Metazoa</taxon>
        <taxon>Ecdysozoa</taxon>
        <taxon>Arthropoda</taxon>
        <taxon>Crustacea</taxon>
        <taxon>Multicrustacea</taxon>
        <taxon>Malacostraca</taxon>
        <taxon>Eumalacostraca</taxon>
        <taxon>Eucarida</taxon>
        <taxon>Decapoda</taxon>
        <taxon>Pleocyemata</taxon>
        <taxon>Brachyura</taxon>
        <taxon>Eubrachyura</taxon>
        <taxon>Portunoidea</taxon>
        <taxon>Portunidae</taxon>
        <taxon>Portuninae</taxon>
        <taxon>Portunus</taxon>
    </lineage>
</organism>
<sequence length="60" mass="5804">MCLILATLSRLCLSFAASVSLLKHDDGDGGGGGGGSGSGGGVSQRAQVSWRLGPGGVITD</sequence>
<evidence type="ECO:0000256" key="2">
    <source>
        <dbReference type="SAM" id="SignalP"/>
    </source>
</evidence>
<evidence type="ECO:0000313" key="4">
    <source>
        <dbReference type="Proteomes" id="UP000324222"/>
    </source>
</evidence>
<evidence type="ECO:0000313" key="3">
    <source>
        <dbReference type="EMBL" id="MPC67593.1"/>
    </source>
</evidence>
<dbReference type="EMBL" id="VSRR010026466">
    <property type="protein sequence ID" value="MPC67593.1"/>
    <property type="molecule type" value="Genomic_DNA"/>
</dbReference>
<comment type="caution">
    <text evidence="3">The sequence shown here is derived from an EMBL/GenBank/DDBJ whole genome shotgun (WGS) entry which is preliminary data.</text>
</comment>
<evidence type="ECO:0000256" key="1">
    <source>
        <dbReference type="SAM" id="MobiDB-lite"/>
    </source>
</evidence>
<dbReference type="AlphaFoldDB" id="A0A5B7HBW9"/>
<evidence type="ECO:0008006" key="5">
    <source>
        <dbReference type="Google" id="ProtNLM"/>
    </source>
</evidence>